<keyword evidence="7" id="KW-1185">Reference proteome</keyword>
<gene>
    <name evidence="6" type="ORF">M422DRAFT_258287</name>
</gene>
<feature type="compositionally biased region" description="Polar residues" evidence="4">
    <location>
        <begin position="55"/>
        <end position="69"/>
    </location>
</feature>
<feature type="compositionally biased region" description="Low complexity" evidence="4">
    <location>
        <begin position="534"/>
        <end position="552"/>
    </location>
</feature>
<feature type="domain" description="PAS" evidence="5">
    <location>
        <begin position="140"/>
        <end position="165"/>
    </location>
</feature>
<dbReference type="HOGENOM" id="CLU_309530_0_0_1"/>
<keyword evidence="1" id="KW-0285">Flavoprotein</keyword>
<feature type="compositionally biased region" description="Acidic residues" evidence="4">
    <location>
        <begin position="623"/>
        <end position="634"/>
    </location>
</feature>
<dbReference type="InterPro" id="IPR013767">
    <property type="entry name" value="PAS_fold"/>
</dbReference>
<feature type="region of interest" description="Disordered" evidence="4">
    <location>
        <begin position="612"/>
        <end position="634"/>
    </location>
</feature>
<feature type="compositionally biased region" description="Low complexity" evidence="4">
    <location>
        <begin position="662"/>
        <end position="671"/>
    </location>
</feature>
<dbReference type="Pfam" id="PF00989">
    <property type="entry name" value="PAS"/>
    <property type="match status" value="1"/>
</dbReference>
<dbReference type="OrthoDB" id="447251at2759"/>
<dbReference type="AlphaFoldDB" id="A0A0C9VMJ8"/>
<evidence type="ECO:0000256" key="4">
    <source>
        <dbReference type="SAM" id="MobiDB-lite"/>
    </source>
</evidence>
<dbReference type="EMBL" id="KN837156">
    <property type="protein sequence ID" value="KIJ38881.1"/>
    <property type="molecule type" value="Genomic_DNA"/>
</dbReference>
<feature type="region of interest" description="Disordered" evidence="4">
    <location>
        <begin position="649"/>
        <end position="689"/>
    </location>
</feature>
<evidence type="ECO:0000256" key="2">
    <source>
        <dbReference type="ARBA" id="ARBA00022643"/>
    </source>
</evidence>
<dbReference type="GO" id="GO:0006355">
    <property type="term" value="P:regulation of DNA-templated transcription"/>
    <property type="evidence" value="ECO:0007669"/>
    <property type="project" value="InterPro"/>
</dbReference>
<feature type="compositionally biased region" description="Low complexity" evidence="4">
    <location>
        <begin position="921"/>
        <end position="930"/>
    </location>
</feature>
<dbReference type="PANTHER" id="PTHR47429">
    <property type="entry name" value="PROTEIN TWIN LOV 1"/>
    <property type="match status" value="1"/>
</dbReference>
<dbReference type="CDD" id="cd00130">
    <property type="entry name" value="PAS"/>
    <property type="match status" value="2"/>
</dbReference>
<evidence type="ECO:0000313" key="6">
    <source>
        <dbReference type="EMBL" id="KIJ38881.1"/>
    </source>
</evidence>
<dbReference type="Proteomes" id="UP000054279">
    <property type="component" value="Unassembled WGS sequence"/>
</dbReference>
<evidence type="ECO:0000259" key="5">
    <source>
        <dbReference type="PROSITE" id="PS50112"/>
    </source>
</evidence>
<feature type="compositionally biased region" description="Low complexity" evidence="4">
    <location>
        <begin position="845"/>
        <end position="887"/>
    </location>
</feature>
<evidence type="ECO:0000256" key="1">
    <source>
        <dbReference type="ARBA" id="ARBA00022630"/>
    </source>
</evidence>
<dbReference type="Pfam" id="PF13426">
    <property type="entry name" value="PAS_9"/>
    <property type="match status" value="1"/>
</dbReference>
<dbReference type="SMART" id="SM00091">
    <property type="entry name" value="PAS"/>
    <property type="match status" value="2"/>
</dbReference>
<feature type="domain" description="PAS" evidence="5">
    <location>
        <begin position="335"/>
        <end position="398"/>
    </location>
</feature>
<protein>
    <recommendedName>
        <fullName evidence="5">PAS domain-containing protein</fullName>
    </recommendedName>
</protein>
<dbReference type="PANTHER" id="PTHR47429:SF7">
    <property type="entry name" value="GATA-FACTOR"/>
    <property type="match status" value="1"/>
</dbReference>
<name>A0A0C9VMJ8_SPHS4</name>
<evidence type="ECO:0000256" key="3">
    <source>
        <dbReference type="ARBA" id="ARBA00022991"/>
    </source>
</evidence>
<sequence length="952" mass="100968">MASLNDKYPLSFQIPSFLLDPNHMTYSYQNSDDAQSKYYPVQHLQPTHRPFEFDSPTSQEDAAPSTSHTPPALPPPFQQDLLYPPSAPIIPSSLPLYSASGFDMISILAKVVNRPNPRIMLGPVDMTCSFLVADIRNGGDAPIVYASPTFCRLTGYSEPEILGRNCRFLQSPSGSLQRGDPRMHTAPDAVRHIHRSLIQDKECQASLINYRKDGSAFVNLVTLIPVCLDDDDDTLITHYVGFQVDLAEQPGAILQRLRDGSYIVNYSMIGLGGVGVGAGLGGMGSRRGRGVSAELIEMLRSAQIGGSSIASTSGVAAATTGTPRENDRADVQAFVLENSDDFIHVLSLKGSLLYVSPAITRVLGYTASELVGRSISDLCHPADIVPVMRELKEASSASAGAGSVPAQHPPQQRGQSMGKATTNAPFSFGMHGMNHGAHNPSSMGGMGMGMNMGMGMGMNMGIGGLGMNMGMGVTPYQQYQTIYPAEPSSSSSSNPYTQSFPPPSSHPSIPHHTGHSHRTQNQFYGPPSIATPFPSSSSSSNLSSSTPSNLSTFATPSRPTTSLLFRALHKNGKYVWLMCRGRLHVEPGKGRKAVVMVGRRVRDVVVDDEGGGRGIMGGGLDNEREEGDADEGESEWGIVAPNGLILSGSSILLHPPPPSPPSTASSSSTAPRKQIPPPPSPLSTSSGLSPIGKTLTSLVRSSDARKVAEAIASAACANGRRGVKRVRCGLVGLGSSSEAGTSSGMSEDGEGEGREVEIRFYAMGREGDNAESEDEGQRQGGQVLPAGIVFEIVWVKESTSTISGGFSVAQQQHPGYVTSASSTPTESSFPLNIHGVPIQPHPHSRSVSSRASPSGSSPASTHTSTRIAAQSQSQSQSPHPLSLSPSSETSWQYELTKLRFENERLRAEAMRLERRERRRGVSAGSSSNSVAGGGEGMGVQTGMKRAREEMNG</sequence>
<feature type="region of interest" description="Disordered" evidence="4">
    <location>
        <begin position="396"/>
        <end position="439"/>
    </location>
</feature>
<feature type="compositionally biased region" description="Polar residues" evidence="4">
    <location>
        <begin position="409"/>
        <end position="425"/>
    </location>
</feature>
<keyword evidence="2" id="KW-0288">FMN</keyword>
<feature type="compositionally biased region" description="Polar residues" evidence="4">
    <location>
        <begin position="816"/>
        <end position="830"/>
    </location>
</feature>
<evidence type="ECO:0000313" key="7">
    <source>
        <dbReference type="Proteomes" id="UP000054279"/>
    </source>
</evidence>
<feature type="region of interest" description="Disordered" evidence="4">
    <location>
        <begin position="816"/>
        <end position="888"/>
    </location>
</feature>
<feature type="region of interest" description="Disordered" evidence="4">
    <location>
        <begin position="484"/>
        <end position="557"/>
    </location>
</feature>
<reference evidence="6 7" key="1">
    <citation type="submission" date="2014-06" db="EMBL/GenBank/DDBJ databases">
        <title>Evolutionary Origins and Diversification of the Mycorrhizal Mutualists.</title>
        <authorList>
            <consortium name="DOE Joint Genome Institute"/>
            <consortium name="Mycorrhizal Genomics Consortium"/>
            <person name="Kohler A."/>
            <person name="Kuo A."/>
            <person name="Nagy L.G."/>
            <person name="Floudas D."/>
            <person name="Copeland A."/>
            <person name="Barry K.W."/>
            <person name="Cichocki N."/>
            <person name="Veneault-Fourrey C."/>
            <person name="LaButti K."/>
            <person name="Lindquist E.A."/>
            <person name="Lipzen A."/>
            <person name="Lundell T."/>
            <person name="Morin E."/>
            <person name="Murat C."/>
            <person name="Riley R."/>
            <person name="Ohm R."/>
            <person name="Sun H."/>
            <person name="Tunlid A."/>
            <person name="Henrissat B."/>
            <person name="Grigoriev I.V."/>
            <person name="Hibbett D.S."/>
            <person name="Martin F."/>
        </authorList>
    </citation>
    <scope>NUCLEOTIDE SEQUENCE [LARGE SCALE GENOMIC DNA]</scope>
    <source>
        <strain evidence="6 7">SS14</strain>
    </source>
</reference>
<keyword evidence="3" id="KW-0157">Chromophore</keyword>
<feature type="region of interest" description="Disordered" evidence="4">
    <location>
        <begin position="49"/>
        <end position="76"/>
    </location>
</feature>
<feature type="region of interest" description="Disordered" evidence="4">
    <location>
        <begin position="734"/>
        <end position="753"/>
    </location>
</feature>
<feature type="compositionally biased region" description="Low complexity" evidence="4">
    <location>
        <begin position="734"/>
        <end position="746"/>
    </location>
</feature>
<dbReference type="GO" id="GO:0005634">
    <property type="term" value="C:nucleus"/>
    <property type="evidence" value="ECO:0007669"/>
    <property type="project" value="TreeGrafter"/>
</dbReference>
<dbReference type="InterPro" id="IPR000014">
    <property type="entry name" value="PAS"/>
</dbReference>
<proteinExistence type="predicted"/>
<dbReference type="PROSITE" id="PS50112">
    <property type="entry name" value="PAS"/>
    <property type="match status" value="2"/>
</dbReference>
<organism evidence="6 7">
    <name type="scientific">Sphaerobolus stellatus (strain SS14)</name>
    <dbReference type="NCBI Taxonomy" id="990650"/>
    <lineage>
        <taxon>Eukaryota</taxon>
        <taxon>Fungi</taxon>
        <taxon>Dikarya</taxon>
        <taxon>Basidiomycota</taxon>
        <taxon>Agaricomycotina</taxon>
        <taxon>Agaricomycetes</taxon>
        <taxon>Phallomycetidae</taxon>
        <taxon>Geastrales</taxon>
        <taxon>Sphaerobolaceae</taxon>
        <taxon>Sphaerobolus</taxon>
    </lineage>
</organism>
<dbReference type="SUPFAM" id="SSF55785">
    <property type="entry name" value="PYP-like sensor domain (PAS domain)"/>
    <property type="match status" value="2"/>
</dbReference>
<dbReference type="NCBIfam" id="TIGR00229">
    <property type="entry name" value="sensory_box"/>
    <property type="match status" value="1"/>
</dbReference>
<dbReference type="InterPro" id="IPR035965">
    <property type="entry name" value="PAS-like_dom_sf"/>
</dbReference>
<dbReference type="Gene3D" id="3.30.450.20">
    <property type="entry name" value="PAS domain"/>
    <property type="match status" value="3"/>
</dbReference>
<feature type="region of interest" description="Disordered" evidence="4">
    <location>
        <begin position="911"/>
        <end position="952"/>
    </location>
</feature>
<accession>A0A0C9VMJ8</accession>